<dbReference type="EC" id="5.1.3.2" evidence="4 8"/>
<dbReference type="GO" id="GO:0005829">
    <property type="term" value="C:cytosol"/>
    <property type="evidence" value="ECO:0007669"/>
    <property type="project" value="TreeGrafter"/>
</dbReference>
<dbReference type="AlphaFoldDB" id="A0A859DTV1"/>
<dbReference type="KEGG" id="clf:GJQ69_03725"/>
<dbReference type="NCBIfam" id="TIGR01179">
    <property type="entry name" value="galE"/>
    <property type="match status" value="1"/>
</dbReference>
<evidence type="ECO:0000256" key="6">
    <source>
        <dbReference type="ARBA" id="ARBA00023027"/>
    </source>
</evidence>
<dbReference type="Gene3D" id="3.90.25.10">
    <property type="entry name" value="UDP-galactose 4-epimerase, domain 1"/>
    <property type="match status" value="1"/>
</dbReference>
<dbReference type="Gene3D" id="3.40.50.720">
    <property type="entry name" value="NAD(P)-binding Rossmann-like Domain"/>
    <property type="match status" value="1"/>
</dbReference>
<evidence type="ECO:0000256" key="1">
    <source>
        <dbReference type="ARBA" id="ARBA00000083"/>
    </source>
</evidence>
<dbReference type="RefSeq" id="WP_086035992.1">
    <property type="nucleotide sequence ID" value="NZ_CP046051.1"/>
</dbReference>
<dbReference type="InterPro" id="IPR016040">
    <property type="entry name" value="NAD(P)-bd_dom"/>
</dbReference>
<dbReference type="PANTHER" id="PTHR43725">
    <property type="entry name" value="UDP-GLUCOSE 4-EPIMERASE"/>
    <property type="match status" value="1"/>
</dbReference>
<dbReference type="Proteomes" id="UP000501316">
    <property type="component" value="Chromosome"/>
</dbReference>
<sequence length="335" mass="36710">MQTILVTGGAGFIGSHTCVELLENGFSIVVMDNFANSSMDAVKAISTITGKQFPFYQCDMLDKDAFEKVFTENKIDAVIHFAALKAVGESVQKPLEYYTNNLTGTLNLLQLMHKYSVKKLVFSSSATVYGSKNTVPFKEDMPIGGTTNPYGTTKVMTEQILQDICVADKEMKVALLRYFNPIGAHPSGLIGENPNGIPNNLMPYIAQVAAGVLPCLSVYGDDYDTPDGTGVRDYIHVCDLARGHICALKKLDSVSGCEIYNLGTGHGSSVLEVVHAFERASGKKVNYQIAPRRAGDIATCYADASKAKRELDWEAKYTLDDMCRDSWNFIQHVKK</sequence>
<dbReference type="EMBL" id="CP046161">
    <property type="protein sequence ID" value="QKO31123.1"/>
    <property type="molecule type" value="Genomic_DNA"/>
</dbReference>
<keyword evidence="8" id="KW-0119">Carbohydrate metabolism</keyword>
<dbReference type="Proteomes" id="UP000509623">
    <property type="component" value="Chromosome"/>
</dbReference>
<proteinExistence type="inferred from homology"/>
<dbReference type="GO" id="GO:0006012">
    <property type="term" value="P:galactose metabolic process"/>
    <property type="evidence" value="ECO:0007669"/>
    <property type="project" value="UniProtKB-UniPathway"/>
</dbReference>
<protein>
    <recommendedName>
        <fullName evidence="5 8">UDP-glucose 4-epimerase</fullName>
        <ecNumber evidence="4 8">5.1.3.2</ecNumber>
    </recommendedName>
</protein>
<comment type="subunit">
    <text evidence="8">Homodimer.</text>
</comment>
<dbReference type="InterPro" id="IPR005886">
    <property type="entry name" value="UDP_G4E"/>
</dbReference>
<dbReference type="NCBIfam" id="NF007956">
    <property type="entry name" value="PRK10675.1"/>
    <property type="match status" value="1"/>
</dbReference>
<comment type="catalytic activity">
    <reaction evidence="1 8">
        <text>UDP-alpha-D-glucose = UDP-alpha-D-galactose</text>
        <dbReference type="Rhea" id="RHEA:22168"/>
        <dbReference type="ChEBI" id="CHEBI:58885"/>
        <dbReference type="ChEBI" id="CHEBI:66914"/>
        <dbReference type="EC" id="5.1.3.2"/>
    </reaction>
</comment>
<keyword evidence="7 8" id="KW-0413">Isomerase</keyword>
<evidence type="ECO:0000259" key="9">
    <source>
        <dbReference type="Pfam" id="PF16363"/>
    </source>
</evidence>
<evidence type="ECO:0000256" key="3">
    <source>
        <dbReference type="ARBA" id="ARBA00007637"/>
    </source>
</evidence>
<accession>A0A859DTV1</accession>
<dbReference type="PANTHER" id="PTHR43725:SF47">
    <property type="entry name" value="UDP-GLUCOSE 4-EPIMERASE"/>
    <property type="match status" value="1"/>
</dbReference>
<evidence type="ECO:0000313" key="13">
    <source>
        <dbReference type="Proteomes" id="UP000509623"/>
    </source>
</evidence>
<evidence type="ECO:0000313" key="12">
    <source>
        <dbReference type="Proteomes" id="UP000501316"/>
    </source>
</evidence>
<evidence type="ECO:0000256" key="7">
    <source>
        <dbReference type="ARBA" id="ARBA00023235"/>
    </source>
</evidence>
<comment type="similarity">
    <text evidence="3 8">Belongs to the NAD(P)-dependent epimerase/dehydratase family.</text>
</comment>
<reference evidence="11" key="3">
    <citation type="journal article" date="2022" name="Int. J. Syst. Evol. Microbiol.">
        <title>Caproicibacterium lactatifermentans sp. nov., isolated from pit clay used for the production of Chinese strong aroma-type liquor.</title>
        <authorList>
            <person name="Wang H."/>
            <person name="Gu Y."/>
            <person name="Zhao D."/>
            <person name="Qiao Z."/>
            <person name="Zheng J."/>
            <person name="Gao J."/>
            <person name="Ren C."/>
            <person name="Xu Y."/>
        </authorList>
    </citation>
    <scope>NUCLEOTIDE SEQUENCE</scope>
    <source>
        <strain evidence="11">JNU-WLY1368</strain>
    </source>
</reference>
<keyword evidence="13" id="KW-1185">Reference proteome</keyword>
<dbReference type="Pfam" id="PF16363">
    <property type="entry name" value="GDP_Man_Dehyd"/>
    <property type="match status" value="1"/>
</dbReference>
<keyword evidence="6 8" id="KW-0520">NAD</keyword>
<dbReference type="EMBL" id="CP046051">
    <property type="protein sequence ID" value="QKN23663.1"/>
    <property type="molecule type" value="Genomic_DNA"/>
</dbReference>
<dbReference type="UniPathway" id="UPA00214"/>
<dbReference type="SUPFAM" id="SSF51735">
    <property type="entry name" value="NAD(P)-binding Rossmann-fold domains"/>
    <property type="match status" value="1"/>
</dbReference>
<comment type="cofactor">
    <cofactor evidence="2 8">
        <name>NAD(+)</name>
        <dbReference type="ChEBI" id="CHEBI:57540"/>
    </cofactor>
</comment>
<evidence type="ECO:0000256" key="5">
    <source>
        <dbReference type="ARBA" id="ARBA00018569"/>
    </source>
</evidence>
<comment type="pathway">
    <text evidence="8">Carbohydrate metabolism; galactose metabolism.</text>
</comment>
<dbReference type="CDD" id="cd05247">
    <property type="entry name" value="UDP_G4E_1_SDR_e"/>
    <property type="match status" value="1"/>
</dbReference>
<evidence type="ECO:0000313" key="10">
    <source>
        <dbReference type="EMBL" id="QKN23663.1"/>
    </source>
</evidence>
<evidence type="ECO:0000256" key="8">
    <source>
        <dbReference type="RuleBase" id="RU366046"/>
    </source>
</evidence>
<organism evidence="10 12">
    <name type="scientific">Caproicibacterium lactatifermentans</name>
    <dbReference type="NCBI Taxonomy" id="2666138"/>
    <lineage>
        <taxon>Bacteria</taxon>
        <taxon>Bacillati</taxon>
        <taxon>Bacillota</taxon>
        <taxon>Clostridia</taxon>
        <taxon>Eubacteriales</taxon>
        <taxon>Oscillospiraceae</taxon>
        <taxon>Caproicibacterium</taxon>
    </lineage>
</organism>
<reference evidence="12 13" key="1">
    <citation type="submission" date="2019-11" db="EMBL/GenBank/DDBJ databases">
        <authorList>
            <person name="Ren C."/>
            <person name="Wang H."/>
            <person name="Xu Y."/>
        </authorList>
    </citation>
    <scope>NUCLEOTIDE SEQUENCE [LARGE SCALE GENOMIC DNA]</scope>
    <source>
        <strain evidence="13">JNU-WLY1368</strain>
        <strain evidence="10 12">LBM 19010</strain>
    </source>
</reference>
<dbReference type="InterPro" id="IPR036291">
    <property type="entry name" value="NAD(P)-bd_dom_sf"/>
</dbReference>
<reference evidence="11" key="2">
    <citation type="journal article" date="2021" name="Appl. Environ. Microbiol.">
        <title>Adaptability of a Caproate-Producing Bacterium Contributes to Its Dominance in an Anaerobic Fermentation System.</title>
        <authorList>
            <person name="Wang H."/>
            <person name="Gu Y."/>
            <person name="Zhou W."/>
            <person name="Zhao D."/>
            <person name="Qiao Z."/>
            <person name="Zheng J."/>
            <person name="Gao J."/>
            <person name="Chen X."/>
            <person name="Ren C."/>
            <person name="Xu Y."/>
        </authorList>
    </citation>
    <scope>NUCLEOTIDE SEQUENCE</scope>
    <source>
        <strain evidence="11">JNU-WLY1368</strain>
    </source>
</reference>
<evidence type="ECO:0000256" key="4">
    <source>
        <dbReference type="ARBA" id="ARBA00013189"/>
    </source>
</evidence>
<feature type="domain" description="NAD(P)-binding" evidence="9">
    <location>
        <begin position="5"/>
        <end position="325"/>
    </location>
</feature>
<dbReference type="GO" id="GO:0003978">
    <property type="term" value="F:UDP-glucose 4-epimerase activity"/>
    <property type="evidence" value="ECO:0007669"/>
    <property type="project" value="UniProtKB-UniRule"/>
</dbReference>
<gene>
    <name evidence="10" type="primary">galE</name>
    <name evidence="10" type="ORF">GJQ69_03725</name>
    <name evidence="11" type="ORF">GKP14_00645</name>
</gene>
<evidence type="ECO:0000256" key="2">
    <source>
        <dbReference type="ARBA" id="ARBA00001911"/>
    </source>
</evidence>
<name>A0A859DTV1_9FIRM</name>
<evidence type="ECO:0000313" key="11">
    <source>
        <dbReference type="EMBL" id="QKO31123.1"/>
    </source>
</evidence>